<dbReference type="GeneID" id="24638723"/>
<proteinExistence type="predicted"/>
<evidence type="ECO:0000313" key="1">
    <source>
        <dbReference type="EMBL" id="AIU44292.1"/>
    </source>
</evidence>
<organism evidence="1 2">
    <name type="scientific">Delftia phage RG-2014</name>
    <dbReference type="NCBI Taxonomy" id="1563661"/>
    <lineage>
        <taxon>Viruses</taxon>
        <taxon>Duplodnaviria</taxon>
        <taxon>Heunggongvirae</taxon>
        <taxon>Uroviricota</taxon>
        <taxon>Caudoviricetes</taxon>
        <taxon>Schitoviridae</taxon>
        <taxon>Dendoorenvirus</taxon>
        <taxon>Dendoorenvirus RG2014</taxon>
    </lineage>
</organism>
<accession>A0A097PAK1</accession>
<protein>
    <submittedName>
        <fullName evidence="1">Uncharacterized protein</fullName>
    </submittedName>
</protein>
<dbReference type="KEGG" id="vg:24638723"/>
<gene>
    <name evidence="1" type="ORF">RG2014_038</name>
</gene>
<keyword evidence="2" id="KW-1185">Reference proteome</keyword>
<dbReference type="Proteomes" id="UP000030040">
    <property type="component" value="Segment"/>
</dbReference>
<evidence type="ECO:0000313" key="2">
    <source>
        <dbReference type="Proteomes" id="UP000030040"/>
    </source>
</evidence>
<dbReference type="RefSeq" id="YP_009148401.1">
    <property type="nucleotide sequence ID" value="NC_027348.2"/>
</dbReference>
<dbReference type="EMBL" id="KM879221">
    <property type="protein sequence ID" value="AIU44292.1"/>
    <property type="molecule type" value="Genomic_DNA"/>
</dbReference>
<sequence length="78" mass="8653">MNEALIVLTALHSSAVVLQFDVARIGMVCTASSGLKKDGTVIEYMVNGDLRVYHVRETVTEITKRMQVATQQAMSLRR</sequence>
<name>A0A097PAK1_9CAUD</name>
<reference evidence="2" key="1">
    <citation type="submission" date="2014-10" db="EMBL/GenBank/DDBJ databases">
        <title>Draft genome sequence of lytic bacteriophage specific to a multidrug resistant bacterium Delftia tsuruhatensis ARB-1.</title>
        <authorList>
            <person name="Bhattacharjee A.S."/>
            <person name="Motlagh A.M."/>
            <person name="Goel R."/>
        </authorList>
    </citation>
    <scope>NUCLEOTIDE SEQUENCE [LARGE SCALE GENOMIC DNA]</scope>
</reference>